<evidence type="ECO:0000259" key="1">
    <source>
        <dbReference type="Pfam" id="PF25930"/>
    </source>
</evidence>
<dbReference type="EMBL" id="FORO01000007">
    <property type="protein sequence ID" value="SFI84511.1"/>
    <property type="molecule type" value="Genomic_DNA"/>
</dbReference>
<evidence type="ECO:0000313" key="3">
    <source>
        <dbReference type="Proteomes" id="UP000182829"/>
    </source>
</evidence>
<proteinExistence type="predicted"/>
<dbReference type="RefSeq" id="WP_005579935.1">
    <property type="nucleotide sequence ID" value="NZ_FORO01000007.1"/>
</dbReference>
<name>A0A1I3LIB3_9EURY</name>
<dbReference type="Pfam" id="PF25930">
    <property type="entry name" value="DUF7975"/>
    <property type="match status" value="1"/>
</dbReference>
<dbReference type="OMA" id="PWLQFGD"/>
<gene>
    <name evidence="2" type="ORF">SAMN05443661_10730</name>
</gene>
<accession>A0A1I3LIB3</accession>
<protein>
    <recommendedName>
        <fullName evidence="1">DUF7975 domain-containing protein</fullName>
    </recommendedName>
</protein>
<organism evidence="2 3">
    <name type="scientific">Natronobacterium gregoryi</name>
    <dbReference type="NCBI Taxonomy" id="44930"/>
    <lineage>
        <taxon>Archaea</taxon>
        <taxon>Methanobacteriati</taxon>
        <taxon>Methanobacteriota</taxon>
        <taxon>Stenosarchaea group</taxon>
        <taxon>Halobacteria</taxon>
        <taxon>Halobacteriales</taxon>
        <taxon>Natrialbaceae</taxon>
        <taxon>Natronobacterium</taxon>
    </lineage>
</organism>
<reference evidence="2 3" key="1">
    <citation type="submission" date="2016-10" db="EMBL/GenBank/DDBJ databases">
        <authorList>
            <person name="de Groot N.N."/>
        </authorList>
    </citation>
    <scope>NUCLEOTIDE SEQUENCE [LARGE SCALE GENOMIC DNA]</scope>
    <source>
        <strain evidence="2 3">SP2</strain>
    </source>
</reference>
<dbReference type="InterPro" id="IPR058281">
    <property type="entry name" value="DUF7975"/>
</dbReference>
<dbReference type="AlphaFoldDB" id="A0A1I3LIB3"/>
<dbReference type="GeneID" id="14207303"/>
<evidence type="ECO:0000313" key="2">
    <source>
        <dbReference type="EMBL" id="SFI84511.1"/>
    </source>
</evidence>
<dbReference type="OrthoDB" id="193911at2157"/>
<sequence length="137" mass="15465">MTRFDADDSTERQQLYVDAIDAHRARESEFLTLEVDGDHVTGPDAPLDSELGVPWVQFADGIINLDCTEEELEPLESVLEEFPAFKIDEIHRPDEADGTNLQVSAKVDSNRIAQFLDAVFQRVYGLPADFRVWAVEI</sequence>
<dbReference type="Proteomes" id="UP000182829">
    <property type="component" value="Unassembled WGS sequence"/>
</dbReference>
<feature type="domain" description="DUF7975" evidence="1">
    <location>
        <begin position="1"/>
        <end position="137"/>
    </location>
</feature>